<protein>
    <submittedName>
        <fullName evidence="8">SigE family RNA polymerase sigma factor</fullName>
    </submittedName>
</protein>
<dbReference type="PANTHER" id="PTHR43133:SF50">
    <property type="entry name" value="ECF RNA POLYMERASE SIGMA FACTOR SIGM"/>
    <property type="match status" value="1"/>
</dbReference>
<evidence type="ECO:0000256" key="2">
    <source>
        <dbReference type="ARBA" id="ARBA00023015"/>
    </source>
</evidence>
<dbReference type="NCBIfam" id="TIGR02983">
    <property type="entry name" value="SigE-fam_strep"/>
    <property type="match status" value="1"/>
</dbReference>
<keyword evidence="2" id="KW-0805">Transcription regulation</keyword>
<feature type="domain" description="RNA polymerase sigma factor 70 region 4 type 2" evidence="7">
    <location>
        <begin position="104"/>
        <end position="155"/>
    </location>
</feature>
<dbReference type="Pfam" id="PF08281">
    <property type="entry name" value="Sigma70_r4_2"/>
    <property type="match status" value="1"/>
</dbReference>
<accession>A0ABV9W1M5</accession>
<dbReference type="Gene3D" id="1.10.10.10">
    <property type="entry name" value="Winged helix-like DNA-binding domain superfamily/Winged helix DNA-binding domain"/>
    <property type="match status" value="1"/>
</dbReference>
<organism evidence="8 9">
    <name type="scientific">Dactylosporangium cerinum</name>
    <dbReference type="NCBI Taxonomy" id="1434730"/>
    <lineage>
        <taxon>Bacteria</taxon>
        <taxon>Bacillati</taxon>
        <taxon>Actinomycetota</taxon>
        <taxon>Actinomycetes</taxon>
        <taxon>Micromonosporales</taxon>
        <taxon>Micromonosporaceae</taxon>
        <taxon>Dactylosporangium</taxon>
    </lineage>
</organism>
<dbReference type="SUPFAM" id="SSF88946">
    <property type="entry name" value="Sigma2 domain of RNA polymerase sigma factors"/>
    <property type="match status" value="1"/>
</dbReference>
<proteinExistence type="inferred from homology"/>
<dbReference type="PANTHER" id="PTHR43133">
    <property type="entry name" value="RNA POLYMERASE ECF-TYPE SIGMA FACTO"/>
    <property type="match status" value="1"/>
</dbReference>
<evidence type="ECO:0000313" key="8">
    <source>
        <dbReference type="EMBL" id="MFC5001745.1"/>
    </source>
</evidence>
<comment type="similarity">
    <text evidence="1">Belongs to the sigma-70 factor family. ECF subfamily.</text>
</comment>
<keyword evidence="3" id="KW-0731">Sigma factor</keyword>
<dbReference type="EMBL" id="JBHSIU010000037">
    <property type="protein sequence ID" value="MFC5001745.1"/>
    <property type="molecule type" value="Genomic_DNA"/>
</dbReference>
<dbReference type="InterPro" id="IPR013325">
    <property type="entry name" value="RNA_pol_sigma_r2"/>
</dbReference>
<dbReference type="InterPro" id="IPR014325">
    <property type="entry name" value="RNA_pol_sigma-E_actinobac"/>
</dbReference>
<dbReference type="InterPro" id="IPR014284">
    <property type="entry name" value="RNA_pol_sigma-70_dom"/>
</dbReference>
<evidence type="ECO:0000259" key="7">
    <source>
        <dbReference type="Pfam" id="PF08281"/>
    </source>
</evidence>
<dbReference type="CDD" id="cd06171">
    <property type="entry name" value="Sigma70_r4"/>
    <property type="match status" value="1"/>
</dbReference>
<evidence type="ECO:0000256" key="1">
    <source>
        <dbReference type="ARBA" id="ARBA00010641"/>
    </source>
</evidence>
<name>A0ABV9W1M5_9ACTN</name>
<dbReference type="InterPro" id="IPR039425">
    <property type="entry name" value="RNA_pol_sigma-70-like"/>
</dbReference>
<comment type="caution">
    <text evidence="8">The sequence shown here is derived from an EMBL/GenBank/DDBJ whole genome shotgun (WGS) entry which is preliminary data.</text>
</comment>
<dbReference type="Pfam" id="PF04542">
    <property type="entry name" value="Sigma70_r2"/>
    <property type="match status" value="1"/>
</dbReference>
<feature type="domain" description="RNA polymerase sigma-70 region 2" evidence="6">
    <location>
        <begin position="15"/>
        <end position="78"/>
    </location>
</feature>
<evidence type="ECO:0000256" key="5">
    <source>
        <dbReference type="ARBA" id="ARBA00023163"/>
    </source>
</evidence>
<dbReference type="NCBIfam" id="TIGR02937">
    <property type="entry name" value="sigma70-ECF"/>
    <property type="match status" value="1"/>
</dbReference>
<dbReference type="RefSeq" id="WP_380119130.1">
    <property type="nucleotide sequence ID" value="NZ_JBHSIU010000037.1"/>
</dbReference>
<dbReference type="InterPro" id="IPR036388">
    <property type="entry name" value="WH-like_DNA-bd_sf"/>
</dbReference>
<dbReference type="Proteomes" id="UP001595912">
    <property type="component" value="Unassembled WGS sequence"/>
</dbReference>
<dbReference type="InterPro" id="IPR007627">
    <property type="entry name" value="RNA_pol_sigma70_r2"/>
</dbReference>
<evidence type="ECO:0000256" key="4">
    <source>
        <dbReference type="ARBA" id="ARBA00023125"/>
    </source>
</evidence>
<sequence>MSEPAGFREYVLARQAALLRTARLLTGDWQQGEDLVQTALVKVWPHWERLIAGGADPDGYVRRVMVTSYLTWRRRRWWGEQPTAQLPDVADTGDALAGVDLRDVLARVLPALPPAQRTVLVLRFYEDLSVEQTAQLLGCSAGTVKSQTSKALEKLQAAAVPGGNR</sequence>
<dbReference type="Gene3D" id="1.10.1740.10">
    <property type="match status" value="1"/>
</dbReference>
<dbReference type="SUPFAM" id="SSF88659">
    <property type="entry name" value="Sigma3 and sigma4 domains of RNA polymerase sigma factors"/>
    <property type="match status" value="1"/>
</dbReference>
<keyword evidence="5" id="KW-0804">Transcription</keyword>
<reference evidence="9" key="1">
    <citation type="journal article" date="2019" name="Int. J. Syst. Evol. Microbiol.">
        <title>The Global Catalogue of Microorganisms (GCM) 10K type strain sequencing project: providing services to taxonomists for standard genome sequencing and annotation.</title>
        <authorList>
            <consortium name="The Broad Institute Genomics Platform"/>
            <consortium name="The Broad Institute Genome Sequencing Center for Infectious Disease"/>
            <person name="Wu L."/>
            <person name="Ma J."/>
        </authorList>
    </citation>
    <scope>NUCLEOTIDE SEQUENCE [LARGE SCALE GENOMIC DNA]</scope>
    <source>
        <strain evidence="9">CGMCC 4.7152</strain>
    </source>
</reference>
<evidence type="ECO:0000256" key="3">
    <source>
        <dbReference type="ARBA" id="ARBA00023082"/>
    </source>
</evidence>
<gene>
    <name evidence="8" type="ORF">ACFPIJ_28390</name>
</gene>
<evidence type="ECO:0000313" key="9">
    <source>
        <dbReference type="Proteomes" id="UP001595912"/>
    </source>
</evidence>
<evidence type="ECO:0000259" key="6">
    <source>
        <dbReference type="Pfam" id="PF04542"/>
    </source>
</evidence>
<keyword evidence="4" id="KW-0238">DNA-binding</keyword>
<dbReference type="InterPro" id="IPR013249">
    <property type="entry name" value="RNA_pol_sigma70_r4_t2"/>
</dbReference>
<keyword evidence="9" id="KW-1185">Reference proteome</keyword>
<dbReference type="InterPro" id="IPR013324">
    <property type="entry name" value="RNA_pol_sigma_r3/r4-like"/>
</dbReference>